<evidence type="ECO:0000256" key="1">
    <source>
        <dbReference type="ARBA" id="ARBA00009686"/>
    </source>
</evidence>
<feature type="domain" description="Phosducin" evidence="3">
    <location>
        <begin position="61"/>
        <end position="223"/>
    </location>
</feature>
<protein>
    <recommendedName>
        <fullName evidence="3">Phosducin domain-containing protein</fullName>
    </recommendedName>
</protein>
<evidence type="ECO:0000313" key="4">
    <source>
        <dbReference type="EMBL" id="KAL3395363.1"/>
    </source>
</evidence>
<dbReference type="EMBL" id="JBJJXI010000082">
    <property type="protein sequence ID" value="KAL3395363.1"/>
    <property type="molecule type" value="Genomic_DNA"/>
</dbReference>
<dbReference type="InterPro" id="IPR051498">
    <property type="entry name" value="Phosducin-like_chap/apop_reg"/>
</dbReference>
<gene>
    <name evidence="4" type="ORF">TKK_010474</name>
</gene>
<dbReference type="InterPro" id="IPR036249">
    <property type="entry name" value="Thioredoxin-like_sf"/>
</dbReference>
<comment type="caution">
    <text evidence="4">The sequence shown here is derived from an EMBL/GenBank/DDBJ whole genome shotgun (WGS) entry which is preliminary data.</text>
</comment>
<dbReference type="SUPFAM" id="SSF52833">
    <property type="entry name" value="Thioredoxin-like"/>
    <property type="match status" value="1"/>
</dbReference>
<dbReference type="Pfam" id="PF02114">
    <property type="entry name" value="Phosducin"/>
    <property type="match status" value="1"/>
</dbReference>
<feature type="region of interest" description="Disordered" evidence="2">
    <location>
        <begin position="1"/>
        <end position="22"/>
    </location>
</feature>
<dbReference type="AlphaFoldDB" id="A0ABD2WQH4"/>
<dbReference type="PANTHER" id="PTHR45809">
    <property type="entry name" value="VIRAL IAP-ASSOCIATED FACTOR HOMOLOG"/>
    <property type="match status" value="1"/>
</dbReference>
<sequence length="250" mass="28747">MIHQPRQCSVSAWYSSQDPNEDTQWNDILRAKGIIPEKKKEAEVTEDQIVDLLENTINERTGRAQKDLENATLDELDELEDEEDEKVLQEFRAKRIAEWKALVQKNKYGDVYEISAQDYVQEVNKAPEGTWVILHLYKQGIPLCSLVNQHLKALALKFSSVKFLKSISTTCIPNYPDAHLPTLFIYRDGNMQGQIVGPIELRGMNLTEEELEYMLGKIGAVPTNIKDDPKKKVQDILFRQLEDLAESNDW</sequence>
<comment type="similarity">
    <text evidence="1">Belongs to the phosducin family.</text>
</comment>
<evidence type="ECO:0000256" key="2">
    <source>
        <dbReference type="SAM" id="MobiDB-lite"/>
    </source>
</evidence>
<name>A0ABD2WQH4_9HYME</name>
<evidence type="ECO:0000313" key="5">
    <source>
        <dbReference type="Proteomes" id="UP001627154"/>
    </source>
</evidence>
<dbReference type="CDD" id="cd02988">
    <property type="entry name" value="Phd_like_VIAF"/>
    <property type="match status" value="1"/>
</dbReference>
<dbReference type="Proteomes" id="UP001627154">
    <property type="component" value="Unassembled WGS sequence"/>
</dbReference>
<evidence type="ECO:0000259" key="3">
    <source>
        <dbReference type="Pfam" id="PF02114"/>
    </source>
</evidence>
<proteinExistence type="inferred from homology"/>
<dbReference type="Gene3D" id="3.40.30.10">
    <property type="entry name" value="Glutaredoxin"/>
    <property type="match status" value="1"/>
</dbReference>
<accession>A0ABD2WQH4</accession>
<dbReference type="InterPro" id="IPR024253">
    <property type="entry name" value="Phosducin_thioredoxin-like_dom"/>
</dbReference>
<organism evidence="4 5">
    <name type="scientific">Trichogramma kaykai</name>
    <dbReference type="NCBI Taxonomy" id="54128"/>
    <lineage>
        <taxon>Eukaryota</taxon>
        <taxon>Metazoa</taxon>
        <taxon>Ecdysozoa</taxon>
        <taxon>Arthropoda</taxon>
        <taxon>Hexapoda</taxon>
        <taxon>Insecta</taxon>
        <taxon>Pterygota</taxon>
        <taxon>Neoptera</taxon>
        <taxon>Endopterygota</taxon>
        <taxon>Hymenoptera</taxon>
        <taxon>Apocrita</taxon>
        <taxon>Proctotrupomorpha</taxon>
        <taxon>Chalcidoidea</taxon>
        <taxon>Trichogrammatidae</taxon>
        <taxon>Trichogramma</taxon>
    </lineage>
</organism>
<keyword evidence="5" id="KW-1185">Reference proteome</keyword>
<reference evidence="4 5" key="1">
    <citation type="journal article" date="2024" name="bioRxiv">
        <title>A reference genome for Trichogramma kaykai: A tiny desert-dwelling parasitoid wasp with competing sex-ratio distorters.</title>
        <authorList>
            <person name="Culotta J."/>
            <person name="Lindsey A.R."/>
        </authorList>
    </citation>
    <scope>NUCLEOTIDE SEQUENCE [LARGE SCALE GENOMIC DNA]</scope>
    <source>
        <strain evidence="4 5">KSX58</strain>
    </source>
</reference>
<dbReference type="PANTHER" id="PTHR45809:SF3">
    <property type="entry name" value="VIRAL IAP-ASSOCIATED FACTOR HOMOLOG"/>
    <property type="match status" value="1"/>
</dbReference>